<evidence type="ECO:0000313" key="2">
    <source>
        <dbReference type="Proteomes" id="UP000469670"/>
    </source>
</evidence>
<dbReference type="AlphaFoldDB" id="A0A7K3RRC5"/>
<dbReference type="GO" id="GO:0016787">
    <property type="term" value="F:hydrolase activity"/>
    <property type="evidence" value="ECO:0007669"/>
    <property type="project" value="UniProtKB-KW"/>
</dbReference>
<dbReference type="Proteomes" id="UP000469670">
    <property type="component" value="Unassembled WGS sequence"/>
</dbReference>
<sequence length="58" mass="6327">QPVRLWHAPADEEVPFAAAEATAALFASGRLTEQRAPDHIPSEETVRELFEELRAAGA</sequence>
<comment type="caution">
    <text evidence="1">The sequence shown here is derived from an EMBL/GenBank/DDBJ whole genome shotgun (WGS) entry which is preliminary data.</text>
</comment>
<dbReference type="EMBL" id="JAAGMP010000281">
    <property type="protein sequence ID" value="NEC17749.1"/>
    <property type="molecule type" value="Genomic_DNA"/>
</dbReference>
<protein>
    <submittedName>
        <fullName evidence="1">Alpha/beta hydrolase</fullName>
    </submittedName>
</protein>
<proteinExistence type="predicted"/>
<feature type="non-terminal residue" evidence="1">
    <location>
        <position position="1"/>
    </location>
</feature>
<evidence type="ECO:0000313" key="1">
    <source>
        <dbReference type="EMBL" id="NEC17749.1"/>
    </source>
</evidence>
<reference evidence="1 2" key="1">
    <citation type="submission" date="2020-01" db="EMBL/GenBank/DDBJ databases">
        <title>Insect and environment-associated Actinomycetes.</title>
        <authorList>
            <person name="Currrie C."/>
            <person name="Chevrette M."/>
            <person name="Carlson C."/>
            <person name="Stubbendieck R."/>
            <person name="Wendt-Pienkowski E."/>
        </authorList>
    </citation>
    <scope>NUCLEOTIDE SEQUENCE [LARGE SCALE GENOMIC DNA]</scope>
    <source>
        <strain evidence="1 2">SID7590</strain>
    </source>
</reference>
<organism evidence="1 2">
    <name type="scientific">Streptomyces parvus</name>
    <dbReference type="NCBI Taxonomy" id="66428"/>
    <lineage>
        <taxon>Bacteria</taxon>
        <taxon>Bacillati</taxon>
        <taxon>Actinomycetota</taxon>
        <taxon>Actinomycetes</taxon>
        <taxon>Kitasatosporales</taxon>
        <taxon>Streptomycetaceae</taxon>
        <taxon>Streptomyces</taxon>
    </lineage>
</organism>
<keyword evidence="1" id="KW-0378">Hydrolase</keyword>
<gene>
    <name evidence="1" type="ORF">G3I50_05650</name>
</gene>
<name>A0A7K3RRC5_9ACTN</name>
<accession>A0A7K3RRC5</accession>